<protein>
    <submittedName>
        <fullName evidence="1">Uncharacterized protein</fullName>
    </submittedName>
</protein>
<dbReference type="EMBL" id="DYDO01000004">
    <property type="protein sequence ID" value="DBA26965.1"/>
    <property type="molecule type" value="Genomic_DNA"/>
</dbReference>
<dbReference type="Proteomes" id="UP001181693">
    <property type="component" value="Unassembled WGS sequence"/>
</dbReference>
<gene>
    <name evidence="1" type="ORF">GDO54_011152</name>
</gene>
<organism evidence="1 2">
    <name type="scientific">Pyxicephalus adspersus</name>
    <name type="common">African bullfrog</name>
    <dbReference type="NCBI Taxonomy" id="30357"/>
    <lineage>
        <taxon>Eukaryota</taxon>
        <taxon>Metazoa</taxon>
        <taxon>Chordata</taxon>
        <taxon>Craniata</taxon>
        <taxon>Vertebrata</taxon>
        <taxon>Euteleostomi</taxon>
        <taxon>Amphibia</taxon>
        <taxon>Batrachia</taxon>
        <taxon>Anura</taxon>
        <taxon>Neobatrachia</taxon>
        <taxon>Ranoidea</taxon>
        <taxon>Pyxicephalidae</taxon>
        <taxon>Pyxicephalinae</taxon>
        <taxon>Pyxicephalus</taxon>
    </lineage>
</organism>
<sequence length="151" mass="17720">MDALRHPISFLRSARSDDVARRRKRIEQDGDTQCSLRIRRKEDSRMVQNPIKDFSYVIKGSAELKKHSRSFLKQKVFACLITPTNPKNRTLCPRFRLVGRSITNSFLMSLSHLQYLLYCDKQKVTNKKRLIYLRSTCKPLFTFSINTCTDD</sequence>
<reference evidence="1" key="1">
    <citation type="thesis" date="2020" institute="ProQuest LLC" country="789 East Eisenhower Parkway, Ann Arbor, MI, USA">
        <title>Comparative Genomics and Chromosome Evolution.</title>
        <authorList>
            <person name="Mudd A.B."/>
        </authorList>
    </citation>
    <scope>NUCLEOTIDE SEQUENCE</scope>
    <source>
        <strain evidence="1">1538</strain>
        <tissue evidence="1">Blood</tissue>
    </source>
</reference>
<accession>A0AAV3AGV1</accession>
<comment type="caution">
    <text evidence="1">The sequence shown here is derived from an EMBL/GenBank/DDBJ whole genome shotgun (WGS) entry which is preliminary data.</text>
</comment>
<proteinExistence type="predicted"/>
<name>A0AAV3AGV1_PYXAD</name>
<evidence type="ECO:0000313" key="2">
    <source>
        <dbReference type="Proteomes" id="UP001181693"/>
    </source>
</evidence>
<keyword evidence="2" id="KW-1185">Reference proteome</keyword>
<evidence type="ECO:0000313" key="1">
    <source>
        <dbReference type="EMBL" id="DBA26965.1"/>
    </source>
</evidence>
<dbReference type="AlphaFoldDB" id="A0AAV3AGV1"/>